<name>A0ACC2HB63_DALPE</name>
<dbReference type="Proteomes" id="UP001157502">
    <property type="component" value="Chromosome 4"/>
</dbReference>
<keyword evidence="2" id="KW-1185">Reference proteome</keyword>
<comment type="caution">
    <text evidence="1">The sequence shown here is derived from an EMBL/GenBank/DDBJ whole genome shotgun (WGS) entry which is preliminary data.</text>
</comment>
<evidence type="ECO:0000313" key="2">
    <source>
        <dbReference type="Proteomes" id="UP001157502"/>
    </source>
</evidence>
<dbReference type="EMBL" id="CM055731">
    <property type="protein sequence ID" value="KAJ8013002.1"/>
    <property type="molecule type" value="Genomic_DNA"/>
</dbReference>
<protein>
    <submittedName>
        <fullName evidence="1">Uncharacterized protein</fullName>
    </submittedName>
</protein>
<gene>
    <name evidence="1" type="ORF">DPEC_G00048770</name>
</gene>
<evidence type="ECO:0000313" key="1">
    <source>
        <dbReference type="EMBL" id="KAJ8013002.1"/>
    </source>
</evidence>
<feature type="non-terminal residue" evidence="1">
    <location>
        <position position="72"/>
    </location>
</feature>
<accession>A0ACC2HB63</accession>
<sequence length="72" mass="8310">MDKLSRDNTVDVDLHCNFYLSGLFYALVSLSCRDISTSCCFIYTQMYYFANTSLCDIMLFLYLCCHGLSNCE</sequence>
<reference evidence="1" key="1">
    <citation type="submission" date="2021-05" db="EMBL/GenBank/DDBJ databases">
        <authorList>
            <person name="Pan Q."/>
            <person name="Jouanno E."/>
            <person name="Zahm M."/>
            <person name="Klopp C."/>
            <person name="Cabau C."/>
            <person name="Louis A."/>
            <person name="Berthelot C."/>
            <person name="Parey E."/>
            <person name="Roest Crollius H."/>
            <person name="Montfort J."/>
            <person name="Robinson-Rechavi M."/>
            <person name="Bouchez O."/>
            <person name="Lampietro C."/>
            <person name="Lopez Roques C."/>
            <person name="Donnadieu C."/>
            <person name="Postlethwait J."/>
            <person name="Bobe J."/>
            <person name="Dillon D."/>
            <person name="Chandos A."/>
            <person name="von Hippel F."/>
            <person name="Guiguen Y."/>
        </authorList>
    </citation>
    <scope>NUCLEOTIDE SEQUENCE</scope>
    <source>
        <strain evidence="1">YG-Jan2019</strain>
    </source>
</reference>
<proteinExistence type="predicted"/>
<organism evidence="1 2">
    <name type="scientific">Dallia pectoralis</name>
    <name type="common">Alaska blackfish</name>
    <dbReference type="NCBI Taxonomy" id="75939"/>
    <lineage>
        <taxon>Eukaryota</taxon>
        <taxon>Metazoa</taxon>
        <taxon>Chordata</taxon>
        <taxon>Craniata</taxon>
        <taxon>Vertebrata</taxon>
        <taxon>Euteleostomi</taxon>
        <taxon>Actinopterygii</taxon>
        <taxon>Neopterygii</taxon>
        <taxon>Teleostei</taxon>
        <taxon>Protacanthopterygii</taxon>
        <taxon>Esociformes</taxon>
        <taxon>Umbridae</taxon>
        <taxon>Dallia</taxon>
    </lineage>
</organism>